<sequence>MGHPGPGVMIHEPMQQKMQGGPGQVIIQRPAVNMQQQQHQHMVMPGQQQQMLRQQRIIRPANVVQRCSAGPPQQGPPHNQHYGNMHPRQPPSLGEYGNSLKKETIMKIVDIYRRFVTESSRTQDKIALIQHLAKLISHPAMQREVDWKASQLVFLAQWAYFTPTASEVFTSAAKETFHRALDHSSKKLEDLSTFLSKAFEQVNQLVPDSNISDEVKKLWNSVVKKVQQIQKKNRSTKQTDSWTGQVFLILYINMGFELFREPDLSSELIAELDTCYSEATEAAKAMSETDPQWIIDLTYILLSLLSIKHQSRCIVVSVWSILAEHITPNTLQQVLNVIETPLVDADEDVESDLSDEEESAEEEEEEKSEVEEEDDDGEDEFSDGMDEEETITDNLTMRIHEALGDSAALAFKEFRKARPVRKNVLTDKELSISLLAATMMPLLSLLEVTVKKPLQKPLMDRTRIVLCKMTNIRRFTDSKDVQMEDLFKMLQILFSKPYAKKALMPYISDDLVQCCSYILRCALHLNRVNESSAGNVTNGKKKEHADIDGVYQLYRSNLSEFFIKCDSPVPFAVFSRALVYPWPDAGLLFEPLIENAFGPTIPNDRKLQAVQLLTALFQNSTVISSMDQQLLTKRLHSLLRCSQQVVEEAGSDSKPKYLNELFILLRVVLLRPEVAKLKGSASVGSAQLWDPFKAALTMFTARGLGKEKDLKKNHMALARLMGLVLDETITAAAGGPSTTTKSSLKKDTTRTAAKSTTKNNGAAGESGVGSVMTTTKKTKSNRPRDKVNKEAKKRPMVDHRPHVYYVPTQSTSTSLRTPVGRLYRLPSTERCLRPRSEEAESIRSELHARKVSWMHSPQYMSSEPIRYQGEYQEYLENVKEVSADEHMVVTTTVTVSKGGPITATPIIENCPDNGRESDVGYATRKCSSDRYGNICNYTFSKSS</sequence>
<feature type="region of interest" description="Disordered" evidence="4">
    <location>
        <begin position="346"/>
        <end position="387"/>
    </location>
</feature>
<dbReference type="Proteomes" id="UP000789390">
    <property type="component" value="Unassembled WGS sequence"/>
</dbReference>
<protein>
    <submittedName>
        <fullName evidence="5">Uncharacterized protein</fullName>
    </submittedName>
</protein>
<dbReference type="OrthoDB" id="6359128at2759"/>
<dbReference type="GO" id="GO:0003723">
    <property type="term" value="F:RNA binding"/>
    <property type="evidence" value="ECO:0007669"/>
    <property type="project" value="TreeGrafter"/>
</dbReference>
<comment type="caution">
    <text evidence="5">The sequence shown here is derived from an EMBL/GenBank/DDBJ whole genome shotgun (WGS) entry which is preliminary data.</text>
</comment>
<accession>A0A8J2RZW7</accession>
<keyword evidence="6" id="KW-1185">Reference proteome</keyword>
<feature type="compositionally biased region" description="Basic and acidic residues" evidence="4">
    <location>
        <begin position="782"/>
        <end position="795"/>
    </location>
</feature>
<dbReference type="InterPro" id="IPR007015">
    <property type="entry name" value="DNA_pol_V/MYBBP1A"/>
</dbReference>
<feature type="region of interest" description="Disordered" evidence="4">
    <location>
        <begin position="67"/>
        <end position="97"/>
    </location>
</feature>
<dbReference type="GO" id="GO:0005730">
    <property type="term" value="C:nucleolus"/>
    <property type="evidence" value="ECO:0007669"/>
    <property type="project" value="InterPro"/>
</dbReference>
<name>A0A8J2RZW7_9CRUS</name>
<dbReference type="SUPFAM" id="SSF81995">
    <property type="entry name" value="beta-sandwich domain of Sec23/24"/>
    <property type="match status" value="1"/>
</dbReference>
<evidence type="ECO:0000256" key="2">
    <source>
        <dbReference type="ARBA" id="ARBA00006809"/>
    </source>
</evidence>
<evidence type="ECO:0000256" key="1">
    <source>
        <dbReference type="ARBA" id="ARBA00004123"/>
    </source>
</evidence>
<evidence type="ECO:0000313" key="6">
    <source>
        <dbReference type="Proteomes" id="UP000789390"/>
    </source>
</evidence>
<dbReference type="SUPFAM" id="SSF48371">
    <property type="entry name" value="ARM repeat"/>
    <property type="match status" value="1"/>
</dbReference>
<evidence type="ECO:0000256" key="3">
    <source>
        <dbReference type="ARBA" id="ARBA00023242"/>
    </source>
</evidence>
<dbReference type="GO" id="GO:0043565">
    <property type="term" value="F:sequence-specific DNA binding"/>
    <property type="evidence" value="ECO:0007669"/>
    <property type="project" value="TreeGrafter"/>
</dbReference>
<organism evidence="5 6">
    <name type="scientific">Daphnia galeata</name>
    <dbReference type="NCBI Taxonomy" id="27404"/>
    <lineage>
        <taxon>Eukaryota</taxon>
        <taxon>Metazoa</taxon>
        <taxon>Ecdysozoa</taxon>
        <taxon>Arthropoda</taxon>
        <taxon>Crustacea</taxon>
        <taxon>Branchiopoda</taxon>
        <taxon>Diplostraca</taxon>
        <taxon>Cladocera</taxon>
        <taxon>Anomopoda</taxon>
        <taxon>Daphniidae</taxon>
        <taxon>Daphnia</taxon>
    </lineage>
</organism>
<evidence type="ECO:0000313" key="5">
    <source>
        <dbReference type="EMBL" id="CAH0108701.1"/>
    </source>
</evidence>
<gene>
    <name evidence="5" type="ORF">DGAL_LOCUS12098</name>
</gene>
<dbReference type="PANTHER" id="PTHR13213:SF2">
    <property type="entry name" value="MYB-BINDING PROTEIN 1A"/>
    <property type="match status" value="1"/>
</dbReference>
<dbReference type="AlphaFoldDB" id="A0A8J2RZW7"/>
<reference evidence="5" key="1">
    <citation type="submission" date="2021-11" db="EMBL/GenBank/DDBJ databases">
        <authorList>
            <person name="Schell T."/>
        </authorList>
    </citation>
    <scope>NUCLEOTIDE SEQUENCE</scope>
    <source>
        <strain evidence="5">M5</strain>
    </source>
</reference>
<dbReference type="GO" id="GO:0003714">
    <property type="term" value="F:transcription corepressor activity"/>
    <property type="evidence" value="ECO:0007669"/>
    <property type="project" value="TreeGrafter"/>
</dbReference>
<evidence type="ECO:0000256" key="4">
    <source>
        <dbReference type="SAM" id="MobiDB-lite"/>
    </source>
</evidence>
<comment type="subcellular location">
    <subcellularLocation>
        <location evidence="1">Nucleus</location>
    </subcellularLocation>
</comment>
<dbReference type="PANTHER" id="PTHR13213">
    <property type="entry name" value="MYB-BINDING PROTEIN 1A FAMILY MEMBER"/>
    <property type="match status" value="1"/>
</dbReference>
<proteinExistence type="inferred from homology"/>
<dbReference type="InterPro" id="IPR016024">
    <property type="entry name" value="ARM-type_fold"/>
</dbReference>
<comment type="similarity">
    <text evidence="2">Belongs to the MYBBP1A family.</text>
</comment>
<dbReference type="Pfam" id="PF04931">
    <property type="entry name" value="DNA_pol_phi"/>
    <property type="match status" value="1"/>
</dbReference>
<keyword evidence="3" id="KW-0539">Nucleus</keyword>
<feature type="region of interest" description="Disordered" evidence="4">
    <location>
        <begin position="734"/>
        <end position="795"/>
    </location>
</feature>
<dbReference type="EMBL" id="CAKKLH010000287">
    <property type="protein sequence ID" value="CAH0108701.1"/>
    <property type="molecule type" value="Genomic_DNA"/>
</dbReference>